<name>A0A482XJU7_LAOST</name>
<dbReference type="Proteomes" id="UP000291343">
    <property type="component" value="Unassembled WGS sequence"/>
</dbReference>
<evidence type="ECO:0000313" key="2">
    <source>
        <dbReference type="Proteomes" id="UP000291343"/>
    </source>
</evidence>
<reference evidence="1 2" key="1">
    <citation type="journal article" date="2017" name="Gigascience">
        <title>Genome sequence of the small brown planthopper, Laodelphax striatellus.</title>
        <authorList>
            <person name="Zhu J."/>
            <person name="Jiang F."/>
            <person name="Wang X."/>
            <person name="Yang P."/>
            <person name="Bao Y."/>
            <person name="Zhao W."/>
            <person name="Wang W."/>
            <person name="Lu H."/>
            <person name="Wang Q."/>
            <person name="Cui N."/>
            <person name="Li J."/>
            <person name="Chen X."/>
            <person name="Luo L."/>
            <person name="Yu J."/>
            <person name="Kang L."/>
            <person name="Cui F."/>
        </authorList>
    </citation>
    <scope>NUCLEOTIDE SEQUENCE [LARGE SCALE GENOMIC DNA]</scope>
    <source>
        <strain evidence="1">Lst14</strain>
    </source>
</reference>
<dbReference type="AlphaFoldDB" id="A0A482XJU7"/>
<proteinExistence type="predicted"/>
<accession>A0A482XJU7</accession>
<protein>
    <submittedName>
        <fullName evidence="1">Uncharacterized protein</fullName>
    </submittedName>
</protein>
<comment type="caution">
    <text evidence="1">The sequence shown here is derived from an EMBL/GenBank/DDBJ whole genome shotgun (WGS) entry which is preliminary data.</text>
</comment>
<keyword evidence="2" id="KW-1185">Reference proteome</keyword>
<evidence type="ECO:0000313" key="1">
    <source>
        <dbReference type="EMBL" id="RZF46103.1"/>
    </source>
</evidence>
<sequence>MRRVAPAKSDVWRISVCSTLMRCLAQHPTTISYFVFSRRHVTSVITHAKPHTSRSFHATDPADELCPQ</sequence>
<gene>
    <name evidence="1" type="ORF">LSTR_LSTR012963</name>
</gene>
<dbReference type="EMBL" id="QKKF02007161">
    <property type="protein sequence ID" value="RZF46103.1"/>
    <property type="molecule type" value="Genomic_DNA"/>
</dbReference>
<organism evidence="1 2">
    <name type="scientific">Laodelphax striatellus</name>
    <name type="common">Small brown planthopper</name>
    <name type="synonym">Delphax striatella</name>
    <dbReference type="NCBI Taxonomy" id="195883"/>
    <lineage>
        <taxon>Eukaryota</taxon>
        <taxon>Metazoa</taxon>
        <taxon>Ecdysozoa</taxon>
        <taxon>Arthropoda</taxon>
        <taxon>Hexapoda</taxon>
        <taxon>Insecta</taxon>
        <taxon>Pterygota</taxon>
        <taxon>Neoptera</taxon>
        <taxon>Paraneoptera</taxon>
        <taxon>Hemiptera</taxon>
        <taxon>Auchenorrhyncha</taxon>
        <taxon>Fulgoroidea</taxon>
        <taxon>Delphacidae</taxon>
        <taxon>Criomorphinae</taxon>
        <taxon>Laodelphax</taxon>
    </lineage>
</organism>
<dbReference type="InParanoid" id="A0A482XJU7"/>